<proteinExistence type="predicted"/>
<name>A0AAD5QS88_PARTN</name>
<gene>
    <name evidence="1" type="ORF">KIN20_019263</name>
</gene>
<accession>A0AAD5QS88</accession>
<organism evidence="1 2">
    <name type="scientific">Parelaphostrongylus tenuis</name>
    <name type="common">Meningeal worm</name>
    <dbReference type="NCBI Taxonomy" id="148309"/>
    <lineage>
        <taxon>Eukaryota</taxon>
        <taxon>Metazoa</taxon>
        <taxon>Ecdysozoa</taxon>
        <taxon>Nematoda</taxon>
        <taxon>Chromadorea</taxon>
        <taxon>Rhabditida</taxon>
        <taxon>Rhabditina</taxon>
        <taxon>Rhabditomorpha</taxon>
        <taxon>Strongyloidea</taxon>
        <taxon>Metastrongylidae</taxon>
        <taxon>Parelaphostrongylus</taxon>
    </lineage>
</organism>
<dbReference type="AlphaFoldDB" id="A0AAD5QS88"/>
<dbReference type="Proteomes" id="UP001196413">
    <property type="component" value="Unassembled WGS sequence"/>
</dbReference>
<evidence type="ECO:0000313" key="2">
    <source>
        <dbReference type="Proteomes" id="UP001196413"/>
    </source>
</evidence>
<protein>
    <submittedName>
        <fullName evidence="1">Uncharacterized protein</fullName>
    </submittedName>
</protein>
<comment type="caution">
    <text evidence="1">The sequence shown here is derived from an EMBL/GenBank/DDBJ whole genome shotgun (WGS) entry which is preliminary data.</text>
</comment>
<keyword evidence="2" id="KW-1185">Reference proteome</keyword>
<evidence type="ECO:0000313" key="1">
    <source>
        <dbReference type="EMBL" id="KAJ1360327.1"/>
    </source>
</evidence>
<dbReference type="EMBL" id="JAHQIW010003839">
    <property type="protein sequence ID" value="KAJ1360327.1"/>
    <property type="molecule type" value="Genomic_DNA"/>
</dbReference>
<sequence>MDEKSQPSSTAPVFMIINPGSMRIAPPRLFPIALLTFTTVSGCGTLPGGPTTMSSRTFNVTGFSLPVAMVFSESPTAAQVAGISRSADAARGFVMRSVMQAVFDVLEQQGRAAGLPDFMITSILNQLTVNINYTPLDCKRVEVSPAGPNVNTMMMVPTCVIFSDTVTALCNDMNMCISRWRWSHDARTYSSRIQNNLRNSLDLKHHYGELVERHVAESGEQSGSSLGI</sequence>
<reference evidence="1" key="1">
    <citation type="submission" date="2021-06" db="EMBL/GenBank/DDBJ databases">
        <title>Parelaphostrongylus tenuis whole genome reference sequence.</title>
        <authorList>
            <person name="Garwood T.J."/>
            <person name="Larsen P.A."/>
            <person name="Fountain-Jones N.M."/>
            <person name="Garbe J.R."/>
            <person name="Macchietto M.G."/>
            <person name="Kania S.A."/>
            <person name="Gerhold R.W."/>
            <person name="Richards J.E."/>
            <person name="Wolf T.M."/>
        </authorList>
    </citation>
    <scope>NUCLEOTIDE SEQUENCE</scope>
    <source>
        <strain evidence="1">MNPRO001-30</strain>
        <tissue evidence="1">Meninges</tissue>
    </source>
</reference>